<evidence type="ECO:0000256" key="1">
    <source>
        <dbReference type="ARBA" id="ARBA00010088"/>
    </source>
</evidence>
<feature type="region of interest" description="Disordered" evidence="4">
    <location>
        <begin position="309"/>
        <end position="332"/>
    </location>
</feature>
<evidence type="ECO:0000256" key="2">
    <source>
        <dbReference type="ARBA" id="ARBA00022729"/>
    </source>
</evidence>
<evidence type="ECO:0000256" key="4">
    <source>
        <dbReference type="SAM" id="MobiDB-lite"/>
    </source>
</evidence>
<comment type="caution">
    <text evidence="6">The sequence shown here is derived from an EMBL/GenBank/DDBJ whole genome shotgun (WGS) entry which is preliminary data.</text>
</comment>
<dbReference type="PANTHER" id="PTHR43248">
    <property type="entry name" value="2-SUCCINYL-6-HYDROXY-2,4-CYCLOHEXADIENE-1-CARBOXYLATE SYNTHASE"/>
    <property type="match status" value="1"/>
</dbReference>
<dbReference type="GO" id="GO:0006508">
    <property type="term" value="P:proteolysis"/>
    <property type="evidence" value="ECO:0007669"/>
    <property type="project" value="UniProtKB-KW"/>
</dbReference>
<evidence type="ECO:0000313" key="7">
    <source>
        <dbReference type="Proteomes" id="UP000612899"/>
    </source>
</evidence>
<organism evidence="6 7">
    <name type="scientific">Rhizocola hellebori</name>
    <dbReference type="NCBI Taxonomy" id="1392758"/>
    <lineage>
        <taxon>Bacteria</taxon>
        <taxon>Bacillati</taxon>
        <taxon>Actinomycetota</taxon>
        <taxon>Actinomycetes</taxon>
        <taxon>Micromonosporales</taxon>
        <taxon>Micromonosporaceae</taxon>
        <taxon>Rhizocola</taxon>
    </lineage>
</organism>
<dbReference type="Pfam" id="PF00561">
    <property type="entry name" value="Abhydrolase_1"/>
    <property type="match status" value="1"/>
</dbReference>
<dbReference type="InterPro" id="IPR029058">
    <property type="entry name" value="AB_hydrolase_fold"/>
</dbReference>
<gene>
    <name evidence="6" type="ORF">Rhe02_93810</name>
</gene>
<comment type="similarity">
    <text evidence="1">Belongs to the peptidase S33 family.</text>
</comment>
<evidence type="ECO:0000259" key="5">
    <source>
        <dbReference type="Pfam" id="PF00561"/>
    </source>
</evidence>
<dbReference type="Gene3D" id="3.40.50.1820">
    <property type="entry name" value="alpha/beta hydrolase"/>
    <property type="match status" value="1"/>
</dbReference>
<dbReference type="Proteomes" id="UP000612899">
    <property type="component" value="Unassembled WGS sequence"/>
</dbReference>
<dbReference type="InterPro" id="IPR000073">
    <property type="entry name" value="AB_hydrolase_1"/>
</dbReference>
<dbReference type="InterPro" id="IPR051601">
    <property type="entry name" value="Serine_prot/Carboxylest_S33"/>
</dbReference>
<dbReference type="PANTHER" id="PTHR43248:SF29">
    <property type="entry name" value="TRIPEPTIDYL AMINOPEPTIDASE"/>
    <property type="match status" value="1"/>
</dbReference>
<feature type="domain" description="AB hydrolase-1" evidence="5">
    <location>
        <begin position="90"/>
        <end position="400"/>
    </location>
</feature>
<keyword evidence="6" id="KW-0645">Protease</keyword>
<dbReference type="EMBL" id="BONY01000127">
    <property type="protein sequence ID" value="GIH11314.1"/>
    <property type="molecule type" value="Genomic_DNA"/>
</dbReference>
<sequence>MTNAMTDFYSQQPAWVTSDFDPRVEVASVEAPMDYARPEGERITVAISRIKCTGGAKRRGMLLSLNGGPAGNWGQGIKLPLRFSYTPLIEHYDLIGMDPRGSGRSTPLYREDPQPLAGFNTRPSDEDFAIIADDARRMYEGCARLGGAYREQITSANIARDIDLIRAALGEERLSFVGYSGPTYIAAVYGTMFGSRVDRMVLDSARNPDVGWRGQFHAQVPAIYENIHAWAEWVSERHLRFGLGTSMAEVLDAAEVAAHQTDTTQFDVAIGFAARHRPLWGVLADAVAGLRDGGDDDAHAAVRKLASQDAWAPGEPQERVQSVTESATSEDDWPTDLESYFTDMRIAREKYPYGFGVSRFQPQVATFWTDRKMERPPQIVREGYGPGVVVHGAGNSMLTHADGEAMAKRLGFSMISVADEGQNEIFAKRGNKAVDDYVFAYLIDGVLPPERVTCAGPARPDIAPDAAGGATRPEPGTLVAQVETWIAANTAW</sequence>
<name>A0A8J3QKA5_9ACTN</name>
<accession>A0A8J3QKA5</accession>
<keyword evidence="3" id="KW-0378">Hydrolase</keyword>
<keyword evidence="7" id="KW-1185">Reference proteome</keyword>
<evidence type="ECO:0000313" key="6">
    <source>
        <dbReference type="EMBL" id="GIH11314.1"/>
    </source>
</evidence>
<dbReference type="AlphaFoldDB" id="A0A8J3QKA5"/>
<reference evidence="6" key="1">
    <citation type="submission" date="2021-01" db="EMBL/GenBank/DDBJ databases">
        <title>Whole genome shotgun sequence of Rhizocola hellebori NBRC 109834.</title>
        <authorList>
            <person name="Komaki H."/>
            <person name="Tamura T."/>
        </authorList>
    </citation>
    <scope>NUCLEOTIDE SEQUENCE</scope>
    <source>
        <strain evidence="6">NBRC 109834</strain>
    </source>
</reference>
<protein>
    <submittedName>
        <fullName evidence="6">Protease</fullName>
    </submittedName>
</protein>
<proteinExistence type="inferred from homology"/>
<keyword evidence="2" id="KW-0732">Signal</keyword>
<dbReference type="RefSeq" id="WP_203915030.1">
    <property type="nucleotide sequence ID" value="NZ_BONY01000127.1"/>
</dbReference>
<evidence type="ECO:0000256" key="3">
    <source>
        <dbReference type="ARBA" id="ARBA00022801"/>
    </source>
</evidence>
<dbReference type="SUPFAM" id="SSF53474">
    <property type="entry name" value="alpha/beta-Hydrolases"/>
    <property type="match status" value="1"/>
</dbReference>
<dbReference type="GO" id="GO:0008233">
    <property type="term" value="F:peptidase activity"/>
    <property type="evidence" value="ECO:0007669"/>
    <property type="project" value="UniProtKB-KW"/>
</dbReference>